<dbReference type="AlphaFoldDB" id="A0A915JXP2"/>
<keyword evidence="1" id="KW-1185">Reference proteome</keyword>
<evidence type="ECO:0000313" key="1">
    <source>
        <dbReference type="Proteomes" id="UP000887565"/>
    </source>
</evidence>
<evidence type="ECO:0000313" key="2">
    <source>
        <dbReference type="WBParaSite" id="nRc.2.0.1.t30853-RA"/>
    </source>
</evidence>
<sequence length="181" mass="20687">MESNLLSKMNEIQQVVIDFTTKNSKLSPSSPFINTDWIVSVGKNNIEADAKKDTAVLLNFCTNDDSTILEDRCGKDLHAIRPTTHDLPQHADQATEPEIDPIQCRRHHQTPYGRRADIMETQGSFILAISDGTDRQQLETFSSRNQFRPERIALILRQTIDGNLQSNRTKISIPFRRKRQL</sequence>
<reference evidence="2" key="1">
    <citation type="submission" date="2022-11" db="UniProtKB">
        <authorList>
            <consortium name="WormBaseParasite"/>
        </authorList>
    </citation>
    <scope>IDENTIFICATION</scope>
</reference>
<dbReference type="Proteomes" id="UP000887565">
    <property type="component" value="Unplaced"/>
</dbReference>
<accession>A0A915JXP2</accession>
<protein>
    <submittedName>
        <fullName evidence="2">Uncharacterized protein</fullName>
    </submittedName>
</protein>
<proteinExistence type="predicted"/>
<dbReference type="WBParaSite" id="nRc.2.0.1.t30853-RA">
    <property type="protein sequence ID" value="nRc.2.0.1.t30853-RA"/>
    <property type="gene ID" value="nRc.2.0.1.g30853"/>
</dbReference>
<organism evidence="1 2">
    <name type="scientific">Romanomermis culicivorax</name>
    <name type="common">Nematode worm</name>
    <dbReference type="NCBI Taxonomy" id="13658"/>
    <lineage>
        <taxon>Eukaryota</taxon>
        <taxon>Metazoa</taxon>
        <taxon>Ecdysozoa</taxon>
        <taxon>Nematoda</taxon>
        <taxon>Enoplea</taxon>
        <taxon>Dorylaimia</taxon>
        <taxon>Mermithida</taxon>
        <taxon>Mermithoidea</taxon>
        <taxon>Mermithidae</taxon>
        <taxon>Romanomermis</taxon>
    </lineage>
</organism>
<name>A0A915JXP2_ROMCU</name>